<dbReference type="SUPFAM" id="SSF53623">
    <property type="entry name" value="MurD-like peptide ligases, catalytic domain"/>
    <property type="match status" value="1"/>
</dbReference>
<evidence type="ECO:0000256" key="3">
    <source>
        <dbReference type="ARBA" id="ARBA00022723"/>
    </source>
</evidence>
<dbReference type="InterPro" id="IPR001645">
    <property type="entry name" value="Folylpolyglutamate_synth"/>
</dbReference>
<keyword evidence="10" id="KW-1185">Reference proteome</keyword>
<evidence type="ECO:0000313" key="10">
    <source>
        <dbReference type="Proteomes" id="UP001633002"/>
    </source>
</evidence>
<dbReference type="GO" id="GO:0009396">
    <property type="term" value="P:folic acid-containing compound biosynthetic process"/>
    <property type="evidence" value="ECO:0007669"/>
    <property type="project" value="UniProtKB-ARBA"/>
</dbReference>
<evidence type="ECO:0000256" key="2">
    <source>
        <dbReference type="ARBA" id="ARBA00022598"/>
    </source>
</evidence>
<dbReference type="InterPro" id="IPR036565">
    <property type="entry name" value="Mur-like_cat_sf"/>
</dbReference>
<protein>
    <recommendedName>
        <fullName evidence="11">Mur ligase central domain-containing protein</fullName>
    </recommendedName>
</protein>
<dbReference type="GO" id="GO:0046872">
    <property type="term" value="F:metal ion binding"/>
    <property type="evidence" value="ECO:0007669"/>
    <property type="project" value="UniProtKB-KW"/>
</dbReference>
<keyword evidence="5" id="KW-0067">ATP-binding</keyword>
<keyword evidence="6" id="KW-0460">Magnesium</keyword>
<accession>A0ABD3HUR0</accession>
<dbReference type="EMBL" id="JBJQOH010000002">
    <property type="protein sequence ID" value="KAL3695188.1"/>
    <property type="molecule type" value="Genomic_DNA"/>
</dbReference>
<comment type="caution">
    <text evidence="9">The sequence shown here is derived from an EMBL/GenBank/DDBJ whole genome shotgun (WGS) entry which is preliminary data.</text>
</comment>
<dbReference type="Gene3D" id="3.90.190.20">
    <property type="entry name" value="Mur ligase, C-terminal domain"/>
    <property type="match status" value="1"/>
</dbReference>
<dbReference type="GO" id="GO:0005524">
    <property type="term" value="F:ATP binding"/>
    <property type="evidence" value="ECO:0007669"/>
    <property type="project" value="UniProtKB-KW"/>
</dbReference>
<evidence type="ECO:0000259" key="7">
    <source>
        <dbReference type="Pfam" id="PF02875"/>
    </source>
</evidence>
<feature type="domain" description="Mur ligase central" evidence="8">
    <location>
        <begin position="119"/>
        <end position="272"/>
    </location>
</feature>
<dbReference type="InterPro" id="IPR013221">
    <property type="entry name" value="Mur_ligase_cen"/>
</dbReference>
<dbReference type="PROSITE" id="PS01011">
    <property type="entry name" value="FOLYLPOLYGLU_SYNT_1"/>
    <property type="match status" value="1"/>
</dbReference>
<name>A0ABD3HUR0_9MARC</name>
<feature type="domain" description="Mur ligase C-terminal" evidence="7">
    <location>
        <begin position="408"/>
        <end position="503"/>
    </location>
</feature>
<evidence type="ECO:0008006" key="11">
    <source>
        <dbReference type="Google" id="ProtNLM"/>
    </source>
</evidence>
<dbReference type="NCBIfam" id="TIGR01499">
    <property type="entry name" value="folC"/>
    <property type="match status" value="1"/>
</dbReference>
<dbReference type="InterPro" id="IPR004101">
    <property type="entry name" value="Mur_ligase_C"/>
</dbReference>
<comment type="similarity">
    <text evidence="1">Belongs to the folylpolyglutamate synthase family.</text>
</comment>
<dbReference type="InterPro" id="IPR036615">
    <property type="entry name" value="Mur_ligase_C_dom_sf"/>
</dbReference>
<reference evidence="9 10" key="1">
    <citation type="submission" date="2024-09" db="EMBL/GenBank/DDBJ databases">
        <title>Chromosome-scale assembly of Riccia sorocarpa.</title>
        <authorList>
            <person name="Paukszto L."/>
        </authorList>
    </citation>
    <scope>NUCLEOTIDE SEQUENCE [LARGE SCALE GENOMIC DNA]</scope>
    <source>
        <strain evidence="9">LP-2024</strain>
        <tissue evidence="9">Aerial parts of the thallus</tissue>
    </source>
</reference>
<keyword evidence="3" id="KW-0479">Metal-binding</keyword>
<dbReference type="Proteomes" id="UP001633002">
    <property type="component" value="Unassembled WGS sequence"/>
</dbReference>
<evidence type="ECO:0000256" key="6">
    <source>
        <dbReference type="ARBA" id="ARBA00022842"/>
    </source>
</evidence>
<dbReference type="InterPro" id="IPR018109">
    <property type="entry name" value="Folylpolyglutamate_synth_CS"/>
</dbReference>
<dbReference type="Gene3D" id="3.40.1190.10">
    <property type="entry name" value="Mur-like, catalytic domain"/>
    <property type="match status" value="1"/>
</dbReference>
<evidence type="ECO:0000256" key="4">
    <source>
        <dbReference type="ARBA" id="ARBA00022741"/>
    </source>
</evidence>
<evidence type="ECO:0000256" key="1">
    <source>
        <dbReference type="ARBA" id="ARBA00008276"/>
    </source>
</evidence>
<organism evidence="9 10">
    <name type="scientific">Riccia sorocarpa</name>
    <dbReference type="NCBI Taxonomy" id="122646"/>
    <lineage>
        <taxon>Eukaryota</taxon>
        <taxon>Viridiplantae</taxon>
        <taxon>Streptophyta</taxon>
        <taxon>Embryophyta</taxon>
        <taxon>Marchantiophyta</taxon>
        <taxon>Marchantiopsida</taxon>
        <taxon>Marchantiidae</taxon>
        <taxon>Marchantiales</taxon>
        <taxon>Ricciaceae</taxon>
        <taxon>Riccia</taxon>
    </lineage>
</organism>
<sequence length="585" mass="62720">MLGSPVRSLAVRCKLRHGHYTVSRKWGPLYSPLVGANAIRFYNSDGGLGIKAKESGWAHEREELVLEVESYLNSLRNYEKIGVPANAGTDSEKGFDLGRMSRLLSTVGDPLSEYRVVHVAGTKGKGSTVVFISNILRAAGFCVGSYTSPHILSLRERIVSGETGQPISAQAFHQLYRDLRGKIDQAAVAESGKLTHFEVLTALAFAQFAREKVDIAVIEAGLGGARDATNVIPASSLLAAVIVGVGKEHMEALGGSLESIAHAKAGVIKDGRPVILGRQPESLGEGILRQVAASRNAPVLPEIGHEVVCEQKIIVVDYESHHQYCDICLRHVDTKTSSSKVWGMRDIKLTALGVHQMDNASTAVQTSLCLRGEELDIPDESIRLGLESTRIMGRCQVATPTEANALGSDGATVILDGAHTEGSAAALGDTLRRMFSGSCLALVVAMASDKDHLAFARALLKGANARIVVTTKVDIAGSMTRTMSASVLANIFHCAGQELGIETQYRPRDVEDLRADRQNTVVIDEADSLESAVNKAVYMVHRLRDGTKGVVCITGSLHAVSETLPLMSQQSLLSSSVLQKNSLEW</sequence>
<dbReference type="GO" id="GO:0016881">
    <property type="term" value="F:acid-amino acid ligase activity"/>
    <property type="evidence" value="ECO:0007669"/>
    <property type="project" value="UniProtKB-ARBA"/>
</dbReference>
<proteinExistence type="inferred from homology"/>
<dbReference type="PANTHER" id="PTHR11136:SF0">
    <property type="entry name" value="DIHYDROFOLATE SYNTHETASE-RELATED"/>
    <property type="match status" value="1"/>
</dbReference>
<dbReference type="Pfam" id="PF02875">
    <property type="entry name" value="Mur_ligase_C"/>
    <property type="match status" value="1"/>
</dbReference>
<dbReference type="Pfam" id="PF08245">
    <property type="entry name" value="Mur_ligase_M"/>
    <property type="match status" value="1"/>
</dbReference>
<gene>
    <name evidence="9" type="ORF">R1sor_009264</name>
</gene>
<evidence type="ECO:0000259" key="8">
    <source>
        <dbReference type="Pfam" id="PF08245"/>
    </source>
</evidence>
<evidence type="ECO:0000313" key="9">
    <source>
        <dbReference type="EMBL" id="KAL3695188.1"/>
    </source>
</evidence>
<dbReference type="PROSITE" id="PS01012">
    <property type="entry name" value="FOLYLPOLYGLU_SYNT_2"/>
    <property type="match status" value="1"/>
</dbReference>
<dbReference type="AlphaFoldDB" id="A0ABD3HUR0"/>
<keyword evidence="4" id="KW-0547">Nucleotide-binding</keyword>
<dbReference type="SUPFAM" id="SSF53244">
    <property type="entry name" value="MurD-like peptide ligases, peptide-binding domain"/>
    <property type="match status" value="1"/>
</dbReference>
<keyword evidence="2" id="KW-0436">Ligase</keyword>
<evidence type="ECO:0000256" key="5">
    <source>
        <dbReference type="ARBA" id="ARBA00022840"/>
    </source>
</evidence>
<dbReference type="PANTHER" id="PTHR11136">
    <property type="entry name" value="FOLYLPOLYGLUTAMATE SYNTHASE-RELATED"/>
    <property type="match status" value="1"/>
</dbReference>